<reference evidence="6" key="1">
    <citation type="submission" date="2020-10" db="EMBL/GenBank/DDBJ databases">
        <title>Connecting structure to function with the recovery of over 1000 high-quality activated sludge metagenome-assembled genomes encoding full-length rRNA genes using long-read sequencing.</title>
        <authorList>
            <person name="Singleton C.M."/>
            <person name="Petriglieri F."/>
            <person name="Kristensen J.M."/>
            <person name="Kirkegaard R.H."/>
            <person name="Michaelsen T.Y."/>
            <person name="Andersen M.H."/>
            <person name="Karst S.M."/>
            <person name="Dueholm M.S."/>
            <person name="Nielsen P.H."/>
            <person name="Albertsen M."/>
        </authorList>
    </citation>
    <scope>NUCLEOTIDE SEQUENCE</scope>
    <source>
        <strain evidence="6">Skiv_18-Q3-R9-52_MAXAC.067</strain>
    </source>
</reference>
<organism evidence="6 7">
    <name type="scientific">Candidatus Geothrix skivensis</name>
    <dbReference type="NCBI Taxonomy" id="2954439"/>
    <lineage>
        <taxon>Bacteria</taxon>
        <taxon>Pseudomonadati</taxon>
        <taxon>Acidobacteriota</taxon>
        <taxon>Holophagae</taxon>
        <taxon>Holophagales</taxon>
        <taxon>Holophagaceae</taxon>
        <taxon>Geothrix</taxon>
    </lineage>
</organism>
<dbReference type="GO" id="GO:0035999">
    <property type="term" value="P:tetrahydrofolate interconversion"/>
    <property type="evidence" value="ECO:0007669"/>
    <property type="project" value="TreeGrafter"/>
</dbReference>
<protein>
    <recommendedName>
        <fullName evidence="5">5-formyltetrahydrofolate cyclo-ligase</fullName>
        <ecNumber evidence="5">6.3.3.2</ecNumber>
    </recommendedName>
</protein>
<dbReference type="Pfam" id="PF01812">
    <property type="entry name" value="5-FTHF_cyc-lig"/>
    <property type="match status" value="1"/>
</dbReference>
<dbReference type="InterPro" id="IPR037171">
    <property type="entry name" value="NagB/RpiA_transferase-like"/>
</dbReference>
<comment type="similarity">
    <text evidence="1 5">Belongs to the 5-formyltetrahydrofolate cyclo-ligase family.</text>
</comment>
<feature type="binding site" evidence="4">
    <location>
        <begin position="4"/>
        <end position="8"/>
    </location>
    <ligand>
        <name>ATP</name>
        <dbReference type="ChEBI" id="CHEBI:30616"/>
    </ligand>
</feature>
<evidence type="ECO:0000256" key="5">
    <source>
        <dbReference type="RuleBase" id="RU361279"/>
    </source>
</evidence>
<evidence type="ECO:0000256" key="4">
    <source>
        <dbReference type="PIRSR" id="PIRSR006806-1"/>
    </source>
</evidence>
<evidence type="ECO:0000313" key="6">
    <source>
        <dbReference type="EMBL" id="MBK9795889.1"/>
    </source>
</evidence>
<dbReference type="AlphaFoldDB" id="A0A9D7XKR3"/>
<dbReference type="InterPro" id="IPR024185">
    <property type="entry name" value="FTHF_cligase-like_sf"/>
</dbReference>
<comment type="cofactor">
    <cofactor evidence="5">
        <name>Mg(2+)</name>
        <dbReference type="ChEBI" id="CHEBI:18420"/>
    </cofactor>
</comment>
<dbReference type="Gene3D" id="3.40.50.10420">
    <property type="entry name" value="NagB/RpiA/CoA transferase-like"/>
    <property type="match status" value="1"/>
</dbReference>
<dbReference type="Proteomes" id="UP000886657">
    <property type="component" value="Unassembled WGS sequence"/>
</dbReference>
<keyword evidence="2 4" id="KW-0547">Nucleotide-binding</keyword>
<evidence type="ECO:0000256" key="3">
    <source>
        <dbReference type="ARBA" id="ARBA00022840"/>
    </source>
</evidence>
<comment type="caution">
    <text evidence="6">The sequence shown here is derived from an EMBL/GenBank/DDBJ whole genome shotgun (WGS) entry which is preliminary data.</text>
</comment>
<dbReference type="EC" id="6.3.3.2" evidence="5"/>
<dbReference type="SUPFAM" id="SSF100950">
    <property type="entry name" value="NagB/RpiA/CoA transferase-like"/>
    <property type="match status" value="1"/>
</dbReference>
<feature type="binding site" evidence="4">
    <location>
        <position position="55"/>
    </location>
    <ligand>
        <name>substrate</name>
    </ligand>
</feature>
<dbReference type="PANTHER" id="PTHR23407:SF1">
    <property type="entry name" value="5-FORMYLTETRAHYDROFOLATE CYCLO-LIGASE"/>
    <property type="match status" value="1"/>
</dbReference>
<evidence type="ECO:0000256" key="1">
    <source>
        <dbReference type="ARBA" id="ARBA00010638"/>
    </source>
</evidence>
<sequence>METKAEYRAHLKTRRDGLPADARAAWSRSLCQHLERLCRERRCTRIGAFWPFGSEVDLRPAVASHPGWHWFFPKVASTHPPRLAWGTEPLEKGHWGLLEPALALHFLPPVQLLLVPGLAFDEGGHRLGYGRGFYDALLAKLPEEVLTVGVGFEAQMHLPMPVEPHDWPVMALLSERGLRLLKPGA</sequence>
<evidence type="ECO:0000256" key="2">
    <source>
        <dbReference type="ARBA" id="ARBA00022741"/>
    </source>
</evidence>
<dbReference type="PIRSF" id="PIRSF006806">
    <property type="entry name" value="FTHF_cligase"/>
    <property type="match status" value="1"/>
</dbReference>
<dbReference type="GO" id="GO:0005524">
    <property type="term" value="F:ATP binding"/>
    <property type="evidence" value="ECO:0007669"/>
    <property type="project" value="UniProtKB-KW"/>
</dbReference>
<dbReference type="GO" id="GO:0046872">
    <property type="term" value="F:metal ion binding"/>
    <property type="evidence" value="ECO:0007669"/>
    <property type="project" value="UniProtKB-KW"/>
</dbReference>
<dbReference type="GO" id="GO:0030272">
    <property type="term" value="F:5-formyltetrahydrofolate cyclo-ligase activity"/>
    <property type="evidence" value="ECO:0007669"/>
    <property type="project" value="UniProtKB-EC"/>
</dbReference>
<keyword evidence="6" id="KW-0436">Ligase</keyword>
<feature type="binding site" evidence="4">
    <location>
        <begin position="126"/>
        <end position="134"/>
    </location>
    <ligand>
        <name>ATP</name>
        <dbReference type="ChEBI" id="CHEBI:30616"/>
    </ligand>
</feature>
<evidence type="ECO:0000313" key="7">
    <source>
        <dbReference type="Proteomes" id="UP000886657"/>
    </source>
</evidence>
<dbReference type="EMBL" id="JADKIO010000005">
    <property type="protein sequence ID" value="MBK9795889.1"/>
    <property type="molecule type" value="Genomic_DNA"/>
</dbReference>
<keyword evidence="3 4" id="KW-0067">ATP-binding</keyword>
<proteinExistence type="inferred from homology"/>
<dbReference type="InterPro" id="IPR002698">
    <property type="entry name" value="FTHF_cligase"/>
</dbReference>
<dbReference type="NCBIfam" id="TIGR02727">
    <property type="entry name" value="MTHFS_bact"/>
    <property type="match status" value="1"/>
</dbReference>
<gene>
    <name evidence="6" type="ORF">IPP58_05245</name>
</gene>
<dbReference type="GO" id="GO:0009396">
    <property type="term" value="P:folic acid-containing compound biosynthetic process"/>
    <property type="evidence" value="ECO:0007669"/>
    <property type="project" value="TreeGrafter"/>
</dbReference>
<comment type="catalytic activity">
    <reaction evidence="5">
        <text>(6S)-5-formyl-5,6,7,8-tetrahydrofolate + ATP = (6R)-5,10-methenyltetrahydrofolate + ADP + phosphate</text>
        <dbReference type="Rhea" id="RHEA:10488"/>
        <dbReference type="ChEBI" id="CHEBI:30616"/>
        <dbReference type="ChEBI" id="CHEBI:43474"/>
        <dbReference type="ChEBI" id="CHEBI:57455"/>
        <dbReference type="ChEBI" id="CHEBI:57457"/>
        <dbReference type="ChEBI" id="CHEBI:456216"/>
        <dbReference type="EC" id="6.3.3.2"/>
    </reaction>
</comment>
<name>A0A9D7XKR3_9BACT</name>
<keyword evidence="5" id="KW-0479">Metal-binding</keyword>
<keyword evidence="5" id="KW-0460">Magnesium</keyword>
<dbReference type="PANTHER" id="PTHR23407">
    <property type="entry name" value="ATPASE INHIBITOR/5-FORMYLTETRAHYDROFOLATE CYCLO-LIGASE"/>
    <property type="match status" value="1"/>
</dbReference>
<accession>A0A9D7XKR3</accession>